<dbReference type="AlphaFoldDB" id="A0A7G5GZD1"/>
<gene>
    <name evidence="2" type="ORF">H3H32_04520</name>
</gene>
<dbReference type="SUPFAM" id="SSF159894">
    <property type="entry name" value="YgaC/TfoX-N like"/>
    <property type="match status" value="1"/>
</dbReference>
<sequence>MAYDQHLADRIREKLAELPNLAEKEMFQGLTFLINEKLCICVSGDKLLCRFDPILHEEMAEKNGFEEMVVNGRVYRGYGYIQPEVLRSQRDLDFWIQLALAFNPRAKAAKKKK</sequence>
<dbReference type="RefSeq" id="WP_182461477.1">
    <property type="nucleotide sequence ID" value="NZ_CP059732.1"/>
</dbReference>
<reference evidence="2 3" key="1">
    <citation type="submission" date="2020-07" db="EMBL/GenBank/DDBJ databases">
        <title>Spirosoma foliorum sp. nov., isolated from the leaves on the Nejang mountain Korea, Republic of.</title>
        <authorList>
            <person name="Ho H."/>
            <person name="Lee Y.-J."/>
            <person name="Nurcahyanto D.-A."/>
            <person name="Kim S.-G."/>
        </authorList>
    </citation>
    <scope>NUCLEOTIDE SEQUENCE [LARGE SCALE GENOMIC DNA]</scope>
    <source>
        <strain evidence="2 3">PL0136</strain>
    </source>
</reference>
<organism evidence="2 3">
    <name type="scientific">Spirosoma foliorum</name>
    <dbReference type="NCBI Taxonomy" id="2710596"/>
    <lineage>
        <taxon>Bacteria</taxon>
        <taxon>Pseudomonadati</taxon>
        <taxon>Bacteroidota</taxon>
        <taxon>Cytophagia</taxon>
        <taxon>Cytophagales</taxon>
        <taxon>Cytophagaceae</taxon>
        <taxon>Spirosoma</taxon>
    </lineage>
</organism>
<dbReference type="Proteomes" id="UP000515369">
    <property type="component" value="Chromosome"/>
</dbReference>
<accession>A0A7G5GZD1</accession>
<proteinExistence type="predicted"/>
<dbReference type="EMBL" id="CP059732">
    <property type="protein sequence ID" value="QMW04223.1"/>
    <property type="molecule type" value="Genomic_DNA"/>
</dbReference>
<dbReference type="KEGG" id="sfol:H3H32_04520"/>
<evidence type="ECO:0000313" key="3">
    <source>
        <dbReference type="Proteomes" id="UP000515369"/>
    </source>
</evidence>
<protein>
    <submittedName>
        <fullName evidence="2">TfoX/Sxy family protein</fullName>
    </submittedName>
</protein>
<feature type="domain" description="TfoX N-terminal" evidence="1">
    <location>
        <begin position="13"/>
        <end position="102"/>
    </location>
</feature>
<evidence type="ECO:0000313" key="2">
    <source>
        <dbReference type="EMBL" id="QMW04223.1"/>
    </source>
</evidence>
<dbReference type="Pfam" id="PF04993">
    <property type="entry name" value="TfoX_N"/>
    <property type="match status" value="1"/>
</dbReference>
<keyword evidence="3" id="KW-1185">Reference proteome</keyword>
<dbReference type="Gene3D" id="3.30.1460.30">
    <property type="entry name" value="YgaC/TfoX-N like chaperone"/>
    <property type="match status" value="1"/>
</dbReference>
<name>A0A7G5GZD1_9BACT</name>
<dbReference type="InterPro" id="IPR007076">
    <property type="entry name" value="TfoX_N"/>
</dbReference>
<evidence type="ECO:0000259" key="1">
    <source>
        <dbReference type="Pfam" id="PF04993"/>
    </source>
</evidence>